<keyword evidence="1" id="KW-1133">Transmembrane helix</keyword>
<proteinExistence type="predicted"/>
<feature type="transmembrane region" description="Helical" evidence="1">
    <location>
        <begin position="40"/>
        <end position="60"/>
    </location>
</feature>
<keyword evidence="1" id="KW-0472">Membrane</keyword>
<reference evidence="2" key="1">
    <citation type="submission" date="2020-10" db="EMBL/GenBank/DDBJ databases">
        <authorList>
            <person name="Gilroy R."/>
        </authorList>
    </citation>
    <scope>NUCLEOTIDE SEQUENCE</scope>
    <source>
        <strain evidence="2">ChiGjej3B3-7149</strain>
    </source>
</reference>
<evidence type="ECO:0000313" key="2">
    <source>
        <dbReference type="EMBL" id="HIR55482.1"/>
    </source>
</evidence>
<reference evidence="2" key="2">
    <citation type="journal article" date="2021" name="PeerJ">
        <title>Extensive microbial diversity within the chicken gut microbiome revealed by metagenomics and culture.</title>
        <authorList>
            <person name="Gilroy R."/>
            <person name="Ravi A."/>
            <person name="Getino M."/>
            <person name="Pursley I."/>
            <person name="Horton D.L."/>
            <person name="Alikhan N.F."/>
            <person name="Baker D."/>
            <person name="Gharbi K."/>
            <person name="Hall N."/>
            <person name="Watson M."/>
            <person name="Adriaenssens E.M."/>
            <person name="Foster-Nyarko E."/>
            <person name="Jarju S."/>
            <person name="Secka A."/>
            <person name="Antonio M."/>
            <person name="Oren A."/>
            <person name="Chaudhuri R.R."/>
            <person name="La Ragione R."/>
            <person name="Hildebrand F."/>
            <person name="Pallen M.J."/>
        </authorList>
    </citation>
    <scope>NUCLEOTIDE SEQUENCE</scope>
    <source>
        <strain evidence="2">ChiGjej3B3-7149</strain>
    </source>
</reference>
<keyword evidence="1" id="KW-0812">Transmembrane</keyword>
<evidence type="ECO:0000313" key="3">
    <source>
        <dbReference type="Proteomes" id="UP000824238"/>
    </source>
</evidence>
<accession>A0A9D1DMB0</accession>
<protein>
    <submittedName>
        <fullName evidence="2">Uncharacterized protein</fullName>
    </submittedName>
</protein>
<evidence type="ECO:0000256" key="1">
    <source>
        <dbReference type="SAM" id="Phobius"/>
    </source>
</evidence>
<dbReference type="Proteomes" id="UP000824238">
    <property type="component" value="Unassembled WGS sequence"/>
</dbReference>
<sequence>MLDKKTYRETFSALHASGDTLKEVYDMIEKRRRGSLGRSFLAVAAVVALMLALCAVAYAADWFGFRALLRPGTTEFEGQTYNNISLTQPQAVPSWLDGSIAEKVENSKAAWAEFSAWRVEHDPMKELPEVFQGVLGMGITDLEDGGAELQCNTEDGLETRYATPEEYAQFRALMDELNSYDGEYAQGYGVSWAGEAQALRDIAAKYGLDLLGGFRVLWSSETTGLTGEGFYTNAELAEMTAEFGNSGSVFYEPPAGFDKVYYYDEGSFGLKFYLEAPSGAGQLSCYGYNSVYSTLSSGGVMSWEADLSSFTERRHTAPDGTELTILSNGSDAYIYVYLEDSFFAMHVYGAEDMSDADVDYAADAINYSNIGR</sequence>
<name>A0A9D1DMB0_9FIRM</name>
<gene>
    <name evidence="2" type="ORF">IAD36_07820</name>
</gene>
<dbReference type="AlphaFoldDB" id="A0A9D1DMB0"/>
<dbReference type="EMBL" id="DVHH01000188">
    <property type="protein sequence ID" value="HIR55482.1"/>
    <property type="molecule type" value="Genomic_DNA"/>
</dbReference>
<organism evidence="2 3">
    <name type="scientific">Candidatus Scatomorpha intestinigallinarum</name>
    <dbReference type="NCBI Taxonomy" id="2840923"/>
    <lineage>
        <taxon>Bacteria</taxon>
        <taxon>Bacillati</taxon>
        <taxon>Bacillota</taxon>
        <taxon>Clostridia</taxon>
        <taxon>Eubacteriales</taxon>
        <taxon>Candidatus Scatomorpha</taxon>
    </lineage>
</organism>
<comment type="caution">
    <text evidence="2">The sequence shown here is derived from an EMBL/GenBank/DDBJ whole genome shotgun (WGS) entry which is preliminary data.</text>
</comment>